<dbReference type="Proteomes" id="UP000541969">
    <property type="component" value="Unassembled WGS sequence"/>
</dbReference>
<evidence type="ECO:0000313" key="2">
    <source>
        <dbReference type="Proteomes" id="UP000541969"/>
    </source>
</evidence>
<evidence type="ECO:0000313" key="1">
    <source>
        <dbReference type="EMBL" id="NYJ04350.1"/>
    </source>
</evidence>
<proteinExistence type="predicted"/>
<organism evidence="1 2">
    <name type="scientific">Petropleomorpha daqingensis</name>
    <dbReference type="NCBI Taxonomy" id="2026353"/>
    <lineage>
        <taxon>Bacteria</taxon>
        <taxon>Bacillati</taxon>
        <taxon>Actinomycetota</taxon>
        <taxon>Actinomycetes</taxon>
        <taxon>Geodermatophilales</taxon>
        <taxon>Geodermatophilaceae</taxon>
        <taxon>Petropleomorpha</taxon>
    </lineage>
</organism>
<dbReference type="AlphaFoldDB" id="A0A853C8N4"/>
<dbReference type="EMBL" id="JACBZT010000001">
    <property type="protein sequence ID" value="NYJ04350.1"/>
    <property type="molecule type" value="Genomic_DNA"/>
</dbReference>
<reference evidence="1 2" key="1">
    <citation type="submission" date="2020-07" db="EMBL/GenBank/DDBJ databases">
        <title>Sequencing the genomes of 1000 actinobacteria strains.</title>
        <authorList>
            <person name="Klenk H.-P."/>
        </authorList>
    </citation>
    <scope>NUCLEOTIDE SEQUENCE [LARGE SCALE GENOMIC DNA]</scope>
    <source>
        <strain evidence="1 2">DSM 104001</strain>
    </source>
</reference>
<protein>
    <submittedName>
        <fullName evidence="1">Uncharacterized protein</fullName>
    </submittedName>
</protein>
<gene>
    <name evidence="1" type="ORF">GGQ55_000628</name>
</gene>
<keyword evidence="2" id="KW-1185">Reference proteome</keyword>
<sequence>MIPTSWTPVHRPSDAEHVGYLAPDGAPGLVVPTSLVGLPLGPAQPSVQAAAVLVADGLRSLDRRWWCRLPSPMPADVLPAAEPEPDWGWHPVVLVEVSPEGCTVRLEMAEPAQLRARALLPVPVGELLRAAAP</sequence>
<comment type="caution">
    <text evidence="1">The sequence shown here is derived from an EMBL/GenBank/DDBJ whole genome shotgun (WGS) entry which is preliminary data.</text>
</comment>
<accession>A0A853C8N4</accession>
<dbReference type="RefSeq" id="WP_179715077.1">
    <property type="nucleotide sequence ID" value="NZ_JACBZT010000001.1"/>
</dbReference>
<name>A0A853C8N4_9ACTN</name>